<name>I0UY68_9PSEU</name>
<dbReference type="STRING" id="882086.SacxiDRAFT_0546"/>
<dbReference type="Pfam" id="PF01420">
    <property type="entry name" value="Methylase_S"/>
    <property type="match status" value="1"/>
</dbReference>
<dbReference type="PANTHER" id="PTHR30408">
    <property type="entry name" value="TYPE-1 RESTRICTION ENZYME ECOKI SPECIFICITY PROTEIN"/>
    <property type="match status" value="1"/>
</dbReference>
<dbReference type="InterPro" id="IPR000055">
    <property type="entry name" value="Restrct_endonuc_typeI_TRD"/>
</dbReference>
<dbReference type="EMBL" id="JH636049">
    <property type="protein sequence ID" value="EID52821.1"/>
    <property type="molecule type" value="Genomic_DNA"/>
</dbReference>
<dbReference type="HOGENOM" id="CLU_021095_1_2_11"/>
<reference evidence="5 6" key="1">
    <citation type="submission" date="2012-01" db="EMBL/GenBank/DDBJ databases">
        <title>Improved High-Quality Draft sequence of Saccharomonospora xinjiangensis XJ-54.</title>
        <authorList>
            <consortium name="US DOE Joint Genome Institute"/>
            <person name="Lucas S."/>
            <person name="Han J."/>
            <person name="Lapidus A."/>
            <person name="Cheng J.-F."/>
            <person name="Goodwin L."/>
            <person name="Pitluck S."/>
            <person name="Peters L."/>
            <person name="Mikhailova N."/>
            <person name="Teshima H."/>
            <person name="Detter J.C."/>
            <person name="Han C."/>
            <person name="Tapia R."/>
            <person name="Land M."/>
            <person name="Hauser L."/>
            <person name="Kyrpides N."/>
            <person name="Ivanova N."/>
            <person name="Pagani I."/>
            <person name="Brambilla E.-M."/>
            <person name="Klenk H.-P."/>
            <person name="Woyke T."/>
        </authorList>
    </citation>
    <scope>NUCLEOTIDE SEQUENCE [LARGE SCALE GENOMIC DNA]</scope>
    <source>
        <strain evidence="5 6">XJ-54</strain>
    </source>
</reference>
<evidence type="ECO:0000313" key="5">
    <source>
        <dbReference type="EMBL" id="EID52821.1"/>
    </source>
</evidence>
<keyword evidence="5" id="KW-0378">Hydrolase</keyword>
<dbReference type="SUPFAM" id="SSF116734">
    <property type="entry name" value="DNA methylase specificity domain"/>
    <property type="match status" value="2"/>
</dbReference>
<evidence type="ECO:0000256" key="2">
    <source>
        <dbReference type="ARBA" id="ARBA00022747"/>
    </source>
</evidence>
<gene>
    <name evidence="5" type="ORF">SacxiDRAFT_0546</name>
</gene>
<dbReference type="InterPro" id="IPR044946">
    <property type="entry name" value="Restrct_endonuc_typeI_TRD_sf"/>
</dbReference>
<evidence type="ECO:0000259" key="4">
    <source>
        <dbReference type="Pfam" id="PF01420"/>
    </source>
</evidence>
<organism evidence="5 6">
    <name type="scientific">Saccharomonospora xinjiangensis XJ-54</name>
    <dbReference type="NCBI Taxonomy" id="882086"/>
    <lineage>
        <taxon>Bacteria</taxon>
        <taxon>Bacillati</taxon>
        <taxon>Actinomycetota</taxon>
        <taxon>Actinomycetes</taxon>
        <taxon>Pseudonocardiales</taxon>
        <taxon>Pseudonocardiaceae</taxon>
        <taxon>Saccharomonospora</taxon>
    </lineage>
</organism>
<keyword evidence="5" id="KW-0255">Endonuclease</keyword>
<dbReference type="InterPro" id="IPR052021">
    <property type="entry name" value="Type-I_RS_S_subunit"/>
</dbReference>
<dbReference type="GO" id="GO:0003677">
    <property type="term" value="F:DNA binding"/>
    <property type="evidence" value="ECO:0007669"/>
    <property type="project" value="UniProtKB-KW"/>
</dbReference>
<dbReference type="Proteomes" id="UP000004691">
    <property type="component" value="Unassembled WGS sequence"/>
</dbReference>
<dbReference type="eggNOG" id="COG0732">
    <property type="taxonomic scope" value="Bacteria"/>
</dbReference>
<keyword evidence="3" id="KW-0238">DNA-binding</keyword>
<keyword evidence="2" id="KW-0680">Restriction system</keyword>
<dbReference type="Gene3D" id="3.90.220.20">
    <property type="entry name" value="DNA methylase specificity domains"/>
    <property type="match status" value="2"/>
</dbReference>
<dbReference type="PANTHER" id="PTHR30408:SF12">
    <property type="entry name" value="TYPE I RESTRICTION ENZYME MJAVIII SPECIFICITY SUBUNIT"/>
    <property type="match status" value="1"/>
</dbReference>
<dbReference type="AlphaFoldDB" id="I0UY68"/>
<accession>I0UY68</accession>
<sequence length="421" mass="46948">MSWESVPLRYVTRLLNRGTAPNYVDDGPIRMVSQAANQKSGLDWERTRFHSYLGDPRKLKGYLQLGDSLVNSTGTGTLGRVGWFEYSPDSRPCVADGHVTVVRFNPHRVHPRFGYYYLKSSSFQRFMFETLVTGSTNQIELSREGMRATSMPVPALEEQRRIADFLDVETNRIGKLIGMRTSQLELIESRSKCQLAKVLLPPIPPASWREIPIKYLFEFERAGVWGDDPAGDKSDVLCVRVADFDRISLTGGSTAATYRAIDAQQIRRRTLRKGDVLLEKSGGGEKNPVGFAVNYDGPENVLATTSNFVSILRPKSIVFPRFAGLLMAANYFAGMNIPFIKQTTGIQNLDGAGYLGRKVHLPTISEQVSIVRLLDRNLDSASRYRNSANHQIDLLAERRQALITAAVTGQLDVTTARSGVR</sequence>
<proteinExistence type="inferred from homology"/>
<feature type="domain" description="Type I restriction modification DNA specificity" evidence="4">
    <location>
        <begin position="52"/>
        <end position="171"/>
    </location>
</feature>
<evidence type="ECO:0000313" key="6">
    <source>
        <dbReference type="Proteomes" id="UP000004691"/>
    </source>
</evidence>
<evidence type="ECO:0000256" key="3">
    <source>
        <dbReference type="ARBA" id="ARBA00023125"/>
    </source>
</evidence>
<comment type="similarity">
    <text evidence="1">Belongs to the type-I restriction system S methylase family.</text>
</comment>
<dbReference type="GO" id="GO:0009307">
    <property type="term" value="P:DNA restriction-modification system"/>
    <property type="evidence" value="ECO:0007669"/>
    <property type="project" value="UniProtKB-KW"/>
</dbReference>
<evidence type="ECO:0000256" key="1">
    <source>
        <dbReference type="ARBA" id="ARBA00010923"/>
    </source>
</evidence>
<keyword evidence="6" id="KW-1185">Reference proteome</keyword>
<dbReference type="GO" id="GO:0004519">
    <property type="term" value="F:endonuclease activity"/>
    <property type="evidence" value="ECO:0007669"/>
    <property type="project" value="UniProtKB-KW"/>
</dbReference>
<keyword evidence="5" id="KW-0540">Nuclease</keyword>
<protein>
    <submittedName>
        <fullName evidence="5">Restriction endonuclease S subunit</fullName>
    </submittedName>
</protein>